<proteinExistence type="predicted"/>
<accession>A0A5B8XEG8</accession>
<feature type="compositionally biased region" description="Basic and acidic residues" evidence="2">
    <location>
        <begin position="285"/>
        <end position="297"/>
    </location>
</feature>
<reference evidence="3 4" key="1">
    <citation type="journal article" date="2019" name="ISME J.">
        <title>Deianiraea, an extracellular bacterium associated with the ciliate Paramecium, suggests an alternative scenario for the evolution of Rickettsiales.</title>
        <authorList>
            <person name="Castelli M."/>
            <person name="Sabaneyeva E."/>
            <person name="Lanzoni O."/>
            <person name="Lebedeva N."/>
            <person name="Floriano A.M."/>
            <person name="Gaiarsa S."/>
            <person name="Benken K."/>
            <person name="Modeo L."/>
            <person name="Bandi C."/>
            <person name="Potekhin A."/>
            <person name="Sassera D."/>
            <person name="Petroni G."/>
        </authorList>
    </citation>
    <scope>NUCLEOTIDE SEQUENCE [LARGE SCALE GENOMIC DNA]</scope>
    <source>
        <strain evidence="3">CyL4-1</strain>
    </source>
</reference>
<feature type="region of interest" description="Disordered" evidence="2">
    <location>
        <begin position="1331"/>
        <end position="1350"/>
    </location>
</feature>
<evidence type="ECO:0000256" key="2">
    <source>
        <dbReference type="SAM" id="MobiDB-lite"/>
    </source>
</evidence>
<organism evidence="3 4">
    <name type="scientific">Candidatus Deianiraea vastatrix</name>
    <dbReference type="NCBI Taxonomy" id="2163644"/>
    <lineage>
        <taxon>Bacteria</taxon>
        <taxon>Pseudomonadati</taxon>
        <taxon>Pseudomonadota</taxon>
        <taxon>Alphaproteobacteria</taxon>
        <taxon>Rickettsiales</taxon>
        <taxon>Candidatus Deianiraeaceae</taxon>
        <taxon>Candidatus Deianiraea</taxon>
    </lineage>
</organism>
<dbReference type="Proteomes" id="UP000321934">
    <property type="component" value="Chromosome"/>
</dbReference>
<feature type="compositionally biased region" description="Polar residues" evidence="2">
    <location>
        <begin position="1332"/>
        <end position="1350"/>
    </location>
</feature>
<protein>
    <submittedName>
        <fullName evidence="3">Uncharacterized protein</fullName>
    </submittedName>
</protein>
<name>A0A5B8XEG8_9RICK</name>
<sequence>MYQNNVVYQNDVISLRNIEEIEAALKNKSKDQYISILNNLIKKARIYPQCVINDIEEMYKFLCINYACHRKLLGDISYLKLLENIKHDLVLNKYDTTLVDQEIVATQQKIQKQDTNVNYYDLELSVIEDNKREIINNQLKKIPQTIHKFVQEQDGLKQTKQDCTTISKNIQNLESQNLKLTEIVKVNDEILKILQGNINTISKNFNEILRGVFLSKKINHIIATNHRNEDLFTLKIQDNQIIPICNYQNNIPEDIQTIINDTLAMVIDYTLQQVFNSKMPQQQQKHQDDEISDEKGINKNSIQMPIVNKYNQFEKAKKAKQLQSTINLDIIQSTKHELNKLSQRFSAISDHIFSDPSIQTIIQKDKTIDAPMYLSQEQINTSIDALEKFYNQTKTNLCKILDQHIKYDNKKNILSIQETLFEDEAAMSAIIKLLIEDFTQAIPIHKLFSEIQTSQNQGKIFGKDYQNISTLLKTISSFGTTEDNIQMTKDMKAFHNKKMLTQDKDTLLQKLKTILQIFLNDNKLSDNIPLFREQINSIDLLSLQKDKTVQPKQHVYFQDDAIYDRVYIQLQKSLINLQDKQSQLQKSLINLQDKQSQLQKYTSQNTILEQNQLLPKTQAQDETMIITQSEQQNNNLRTLTSTSLTKKVNETKIYLLQQDISAIDQQLIETQEASNNLTQIKSKIQLQSNEPDPEKTFIPPNNQRIADITILQNDINKLIAKIHNENNNPLKQAYIDTLKSLYFKQFKLYLAILNIHLPEELNELENLPIYITEQPQSLESNPFILQTVNVIKTVFERMQDDLMNLVYSYEEISLNQNNSSHTNKTTSQEIKAKIDTALNEINEFQHILIQLNHAISEDSIVTNKRRAIKELIKESSDFNNDLQAKIYDDVIIKNERKIMENYKTCKKEIISDPNIIQPSQQVPSNPSIIQFARQISSDKNITILIDYIYENYSPFLNKYQISRMDRIMKENKQNPNYIDQSDKEFIINAFKDLVNKKNKYLEDELRQKLQDNTNYNDPFLNAQENGKLSKRHAVLNYIHSCAKQKSSSCIPWRNKQIQQTQPISKITSCNSLHDANTCTHEYTLSFNKFVSSIAQHIKNKHTHPFKINAVDTNGTKNYTISTTTQDNNPIDLYEMNEKNARINAITAQMKKISHNAKPKGTKDKDMLKIQITCTLEDIQKLLTEDQIKEIDQFHYLALSDDYDDQEEQRFLDKCNQYITLYKQQNAKMPINEGLEYSIGRNDDTEELASYSIYKSLQGTPNITPTMKKIQDEITEYIEKKYSGKFTEAQMKEIISQNYADKLKEKELYTYISGTEEELKVISRKLKQKKDGNWNNALPQPITHPSPTFKNNNPNHTHYISLTSEQVDILYNYLNRSTDVKKKRNTQNKNQQLSQEREKRIKTKYNKLIKECEIDTILADKAEKMIKNFN</sequence>
<dbReference type="EMBL" id="CP029077">
    <property type="protein sequence ID" value="QED23712.1"/>
    <property type="molecule type" value="Genomic_DNA"/>
</dbReference>
<gene>
    <name evidence="3" type="ORF">Deia_00925</name>
</gene>
<evidence type="ECO:0000313" key="3">
    <source>
        <dbReference type="EMBL" id="QED23712.1"/>
    </source>
</evidence>
<keyword evidence="1" id="KW-0175">Coiled coil</keyword>
<keyword evidence="4" id="KW-1185">Reference proteome</keyword>
<feature type="region of interest" description="Disordered" evidence="2">
    <location>
        <begin position="278"/>
        <end position="298"/>
    </location>
</feature>
<evidence type="ECO:0000256" key="1">
    <source>
        <dbReference type="SAM" id="Coils"/>
    </source>
</evidence>
<feature type="coiled-coil region" evidence="1">
    <location>
        <begin position="574"/>
        <end position="611"/>
    </location>
</feature>
<evidence type="ECO:0000313" key="4">
    <source>
        <dbReference type="Proteomes" id="UP000321934"/>
    </source>
</evidence>